<accession>A0A1S2LLY5</accession>
<evidence type="ECO:0000256" key="4">
    <source>
        <dbReference type="ARBA" id="ARBA00023172"/>
    </source>
</evidence>
<dbReference type="InterPro" id="IPR050090">
    <property type="entry name" value="Tyrosine_recombinase_XerCD"/>
</dbReference>
<sequence length="336" mass="39949">MNWKNTPIEVLLYLFLHDQPTIGQKRADSTKKEYLRDLNQFINYMYDNGISQIHLLTPEHLLQYQRYLENKYKKTTLLRKSSVIKHFFRYLANKKIIQEDITVQMKRPKTKLNELVNRDLYDHEVEQLLEFFKKNDWFAYTLFFLLVTTGMRINELSTAKWSDIRFQPSVGYHFLKVIGKGDKERDVMIFDDVLEVVLENRKRKSLTTKIGKFDGTAFFPKANGKHYNTTYLSNEFTRLVSLAPFDFIQDRFKKEEQSATEGKLIRHRITPHTCRHYTASFFKEKGLDSKTIQDLLGHSSLLTTERYLRRNRTIENHAGVKLGERKFENLFSKSSF</sequence>
<keyword evidence="2" id="KW-0229">DNA integration</keyword>
<dbReference type="AlphaFoldDB" id="A0A1S2LLY5"/>
<evidence type="ECO:0008006" key="10">
    <source>
        <dbReference type="Google" id="ProtNLM"/>
    </source>
</evidence>
<dbReference type="GO" id="GO:0003677">
    <property type="term" value="F:DNA binding"/>
    <property type="evidence" value="ECO:0007669"/>
    <property type="project" value="UniProtKB-UniRule"/>
</dbReference>
<dbReference type="Pfam" id="PF00589">
    <property type="entry name" value="Phage_integrase"/>
    <property type="match status" value="1"/>
</dbReference>
<gene>
    <name evidence="8" type="ORF">BKP35_08945</name>
</gene>
<feature type="domain" description="Core-binding (CB)" evidence="7">
    <location>
        <begin position="1"/>
        <end position="92"/>
    </location>
</feature>
<name>A0A1S2LLY5_9BACI</name>
<dbReference type="InterPro" id="IPR044068">
    <property type="entry name" value="CB"/>
</dbReference>
<organism evidence="8 9">
    <name type="scientific">Anaerobacillus arseniciselenatis</name>
    <dbReference type="NCBI Taxonomy" id="85682"/>
    <lineage>
        <taxon>Bacteria</taxon>
        <taxon>Bacillati</taxon>
        <taxon>Bacillota</taxon>
        <taxon>Bacilli</taxon>
        <taxon>Bacillales</taxon>
        <taxon>Bacillaceae</taxon>
        <taxon>Anaerobacillus</taxon>
    </lineage>
</organism>
<dbReference type="EMBL" id="MLQQ01000015">
    <property type="protein sequence ID" value="OIJ13529.1"/>
    <property type="molecule type" value="Genomic_DNA"/>
</dbReference>
<dbReference type="Gene3D" id="1.10.443.10">
    <property type="entry name" value="Intergrase catalytic core"/>
    <property type="match status" value="1"/>
</dbReference>
<proteinExistence type="inferred from homology"/>
<dbReference type="Proteomes" id="UP000180098">
    <property type="component" value="Unassembled WGS sequence"/>
</dbReference>
<dbReference type="InterPro" id="IPR004107">
    <property type="entry name" value="Integrase_SAM-like_N"/>
</dbReference>
<evidence type="ECO:0000313" key="9">
    <source>
        <dbReference type="Proteomes" id="UP000180098"/>
    </source>
</evidence>
<dbReference type="CDD" id="cd00397">
    <property type="entry name" value="DNA_BRE_C"/>
    <property type="match status" value="1"/>
</dbReference>
<feature type="domain" description="Tyr recombinase" evidence="6">
    <location>
        <begin position="111"/>
        <end position="321"/>
    </location>
</feature>
<dbReference type="PROSITE" id="PS51900">
    <property type="entry name" value="CB"/>
    <property type="match status" value="1"/>
</dbReference>
<evidence type="ECO:0000256" key="1">
    <source>
        <dbReference type="ARBA" id="ARBA00008857"/>
    </source>
</evidence>
<evidence type="ECO:0000256" key="5">
    <source>
        <dbReference type="PROSITE-ProRule" id="PRU01248"/>
    </source>
</evidence>
<dbReference type="PANTHER" id="PTHR30349">
    <property type="entry name" value="PHAGE INTEGRASE-RELATED"/>
    <property type="match status" value="1"/>
</dbReference>
<comment type="caution">
    <text evidence="8">The sequence shown here is derived from an EMBL/GenBank/DDBJ whole genome shotgun (WGS) entry which is preliminary data.</text>
</comment>
<keyword evidence="4" id="KW-0233">DNA recombination</keyword>
<evidence type="ECO:0000256" key="3">
    <source>
        <dbReference type="ARBA" id="ARBA00023125"/>
    </source>
</evidence>
<evidence type="ECO:0000259" key="6">
    <source>
        <dbReference type="PROSITE" id="PS51898"/>
    </source>
</evidence>
<dbReference type="PROSITE" id="PS51898">
    <property type="entry name" value="TYR_RECOMBINASE"/>
    <property type="match status" value="1"/>
</dbReference>
<keyword evidence="9" id="KW-1185">Reference proteome</keyword>
<keyword evidence="3 5" id="KW-0238">DNA-binding</keyword>
<evidence type="ECO:0000256" key="2">
    <source>
        <dbReference type="ARBA" id="ARBA00022908"/>
    </source>
</evidence>
<evidence type="ECO:0000313" key="8">
    <source>
        <dbReference type="EMBL" id="OIJ13529.1"/>
    </source>
</evidence>
<reference evidence="8 9" key="1">
    <citation type="submission" date="2016-10" db="EMBL/GenBank/DDBJ databases">
        <title>Draft genome sequences of four alkaliphilic bacteria belonging to the Anaerobacillus genus.</title>
        <authorList>
            <person name="Bassil N.M."/>
            <person name="Lloyd J.R."/>
        </authorList>
    </citation>
    <scope>NUCLEOTIDE SEQUENCE [LARGE SCALE GENOMIC DNA]</scope>
    <source>
        <strain evidence="8 9">DSM 15340</strain>
    </source>
</reference>
<dbReference type="GO" id="GO:0015074">
    <property type="term" value="P:DNA integration"/>
    <property type="evidence" value="ECO:0007669"/>
    <property type="project" value="UniProtKB-KW"/>
</dbReference>
<dbReference type="GO" id="GO:0006310">
    <property type="term" value="P:DNA recombination"/>
    <property type="evidence" value="ECO:0007669"/>
    <property type="project" value="UniProtKB-KW"/>
</dbReference>
<protein>
    <recommendedName>
        <fullName evidence="10">Integrase</fullName>
    </recommendedName>
</protein>
<comment type="similarity">
    <text evidence="1">Belongs to the 'phage' integrase family.</text>
</comment>
<dbReference type="Gene3D" id="1.10.150.130">
    <property type="match status" value="1"/>
</dbReference>
<dbReference type="PANTHER" id="PTHR30349:SF41">
    <property type="entry name" value="INTEGRASE_RECOMBINASE PROTEIN MJ0367-RELATED"/>
    <property type="match status" value="1"/>
</dbReference>
<dbReference type="InterPro" id="IPR011010">
    <property type="entry name" value="DNA_brk_join_enz"/>
</dbReference>
<dbReference type="InterPro" id="IPR002104">
    <property type="entry name" value="Integrase_catalytic"/>
</dbReference>
<dbReference type="InterPro" id="IPR013762">
    <property type="entry name" value="Integrase-like_cat_sf"/>
</dbReference>
<dbReference type="InterPro" id="IPR010998">
    <property type="entry name" value="Integrase_recombinase_N"/>
</dbReference>
<dbReference type="Pfam" id="PF02899">
    <property type="entry name" value="Phage_int_SAM_1"/>
    <property type="match status" value="1"/>
</dbReference>
<evidence type="ECO:0000259" key="7">
    <source>
        <dbReference type="PROSITE" id="PS51900"/>
    </source>
</evidence>
<dbReference type="SUPFAM" id="SSF56349">
    <property type="entry name" value="DNA breaking-rejoining enzymes"/>
    <property type="match status" value="1"/>
</dbReference>